<dbReference type="RefSeq" id="WP_238750300.1">
    <property type="nucleotide sequence ID" value="NZ_CAKLPZ010000001.1"/>
</dbReference>
<keyword evidence="1" id="KW-0812">Transmembrane</keyword>
<proteinExistence type="predicted"/>
<evidence type="ECO:0000256" key="1">
    <source>
        <dbReference type="SAM" id="Phobius"/>
    </source>
</evidence>
<evidence type="ECO:0000313" key="2">
    <source>
        <dbReference type="EMBL" id="CAH1000247.1"/>
    </source>
</evidence>
<name>A0ABN8F5M8_9BACT</name>
<gene>
    <name evidence="2" type="ORF">LEM8419_01396</name>
</gene>
<organism evidence="2 3">
    <name type="scientific">Neolewinella maritima</name>
    <dbReference type="NCBI Taxonomy" id="1383882"/>
    <lineage>
        <taxon>Bacteria</taxon>
        <taxon>Pseudomonadati</taxon>
        <taxon>Bacteroidota</taxon>
        <taxon>Saprospiria</taxon>
        <taxon>Saprospirales</taxon>
        <taxon>Lewinellaceae</taxon>
        <taxon>Neolewinella</taxon>
    </lineage>
</organism>
<feature type="transmembrane region" description="Helical" evidence="1">
    <location>
        <begin position="71"/>
        <end position="97"/>
    </location>
</feature>
<keyword evidence="1" id="KW-0472">Membrane</keyword>
<comment type="caution">
    <text evidence="2">The sequence shown here is derived from an EMBL/GenBank/DDBJ whole genome shotgun (WGS) entry which is preliminary data.</text>
</comment>
<protein>
    <submittedName>
        <fullName evidence="2">Uncharacterized protein</fullName>
    </submittedName>
</protein>
<feature type="transmembrane region" description="Helical" evidence="1">
    <location>
        <begin position="223"/>
        <end position="243"/>
    </location>
</feature>
<dbReference type="EMBL" id="CAKLPZ010000001">
    <property type="protein sequence ID" value="CAH1000247.1"/>
    <property type="molecule type" value="Genomic_DNA"/>
</dbReference>
<feature type="transmembrane region" description="Helical" evidence="1">
    <location>
        <begin position="187"/>
        <end position="211"/>
    </location>
</feature>
<evidence type="ECO:0000313" key="3">
    <source>
        <dbReference type="Proteomes" id="UP000837803"/>
    </source>
</evidence>
<keyword evidence="1" id="KW-1133">Transmembrane helix</keyword>
<feature type="transmembrane region" description="Helical" evidence="1">
    <location>
        <begin position="263"/>
        <end position="282"/>
    </location>
</feature>
<dbReference type="Proteomes" id="UP000837803">
    <property type="component" value="Unassembled WGS sequence"/>
</dbReference>
<reference evidence="2" key="1">
    <citation type="submission" date="2021-12" db="EMBL/GenBank/DDBJ databases">
        <authorList>
            <person name="Rodrigo-Torres L."/>
            <person name="Arahal R. D."/>
            <person name="Lucena T."/>
        </authorList>
    </citation>
    <scope>NUCLEOTIDE SEQUENCE</scope>
    <source>
        <strain evidence="2">CECT 8419</strain>
    </source>
</reference>
<sequence length="450" mass="51463">MAGDNQNDLVATEAPASTVAKPKWLRKLERESWQAELIISGAAILGSLQLPDLLEQAEVYCLLNFDRDTIYVAYIAMIYWRILIYSLIAAFVFHFVVRALWIGMVGLNSVYTEGFKPNKRFAEHYQEKLREEYGDIDGFIRRLDRLGSGVFGVSFATALVFFNFGLIGSLVVYLHSWLVSFDLPPRWILLGLGLLFLPVFLLSLGSMILQLKQFKNGKIARRYLWPIAHIVSRITYLVARRYVITSSNLVTSYHADNKSFGRFAIGGFIVFLVLVMATIFNARYTSYFIDPVYHRMGSDSTRLLTAYADDLAYTGIYVQPELDEVTRSSVSFWIPAPEREWVYLERQCNVPEASDELERMEQRVINRQRIIDCARRFYRISINGEEITDYSIKRQNRVNEAAAQVGFGVYAAVGELRPGPNLIEVVSSYPHDETGLPRITYTPFHFSPAQ</sequence>
<accession>A0ABN8F5M8</accession>
<keyword evidence="3" id="KW-1185">Reference proteome</keyword>
<feature type="transmembrane region" description="Helical" evidence="1">
    <location>
        <begin position="150"/>
        <end position="175"/>
    </location>
</feature>